<dbReference type="Gene3D" id="1.20.58.1030">
    <property type="match status" value="1"/>
</dbReference>
<dbReference type="EMDB" id="EMD-17204"/>
<organism evidence="9 10">
    <name type="scientific">Caenorhabditis elegans</name>
    <dbReference type="NCBI Taxonomy" id="6239"/>
    <lineage>
        <taxon>Eukaryota</taxon>
        <taxon>Metazoa</taxon>
        <taxon>Ecdysozoa</taxon>
        <taxon>Nematoda</taxon>
        <taxon>Chromadorea</taxon>
        <taxon>Rhabditida</taxon>
        <taxon>Rhabditina</taxon>
        <taxon>Rhabditomorpha</taxon>
        <taxon>Rhabditoidea</taxon>
        <taxon>Rhabditidae</taxon>
        <taxon>Peloderinae</taxon>
        <taxon>Caenorhabditis</taxon>
    </lineage>
</organism>
<evidence type="ECO:0000256" key="4">
    <source>
        <dbReference type="ARBA" id="ARBA00022705"/>
    </source>
</evidence>
<dbReference type="GO" id="GO:0000727">
    <property type="term" value="P:double-strand break repair via break-induced replication"/>
    <property type="evidence" value="ECO:0000318"/>
    <property type="project" value="GO_Central"/>
</dbReference>
<evidence type="ECO:0007829" key="12">
    <source>
        <dbReference type="PDB" id="8OUW"/>
    </source>
</evidence>
<dbReference type="PhylomeDB" id="Q9U2W9"/>
<dbReference type="SUPFAM" id="SSF158573">
    <property type="entry name" value="GINS helical bundle-like"/>
    <property type="match status" value="1"/>
</dbReference>
<evidence type="ECO:0000256" key="2">
    <source>
        <dbReference type="ARBA" id="ARBA00008187"/>
    </source>
</evidence>
<dbReference type="PANTHER" id="PTHR21206:SF0">
    <property type="entry name" value="DNA REPLICATION COMPLEX GINS PROTEIN SLD5"/>
    <property type="match status" value="1"/>
</dbReference>
<evidence type="ECO:0000256" key="3">
    <source>
        <dbReference type="ARBA" id="ARBA00014804"/>
    </source>
</evidence>
<keyword evidence="5 6" id="KW-0539">Nucleus</keyword>
<comment type="function">
    <text evidence="6">The GINS complex plays an essential role in the initiation of DNA replication.</text>
</comment>
<dbReference type="InterPro" id="IPR036224">
    <property type="entry name" value="GINS_bundle-like_dom_sf"/>
</dbReference>
<dbReference type="STRING" id="6239.Y113G7B.24a.1"/>
<evidence type="ECO:0000259" key="7">
    <source>
        <dbReference type="Pfam" id="PF05916"/>
    </source>
</evidence>
<evidence type="ECO:0000256" key="1">
    <source>
        <dbReference type="ARBA" id="ARBA00004123"/>
    </source>
</evidence>
<reference evidence="9 10" key="1">
    <citation type="journal article" date="1998" name="Science">
        <title>Genome sequence of the nematode C. elegans: a platform for investigating biology.</title>
        <authorList>
            <consortium name="The C. elegans sequencing consortium"/>
            <person name="Sulson J.E."/>
            <person name="Waterston R."/>
        </authorList>
    </citation>
    <scope>NUCLEOTIDE SEQUENCE [LARGE SCALE GENOMIC DNA]</scope>
    <source>
        <strain evidence="9 10">Bristol N2</strain>
    </source>
</reference>
<dbReference type="InParanoid" id="Q9U2W9"/>
<dbReference type="AGR" id="WB:WBGene00013768"/>
<dbReference type="PaxDb" id="6239-Y113G7B.24a"/>
<dbReference type="PeptideAtlas" id="Q9U2W9"/>
<dbReference type="GO" id="GO:0000811">
    <property type="term" value="C:GINS complex"/>
    <property type="evidence" value="ECO:0000318"/>
    <property type="project" value="GO_Central"/>
</dbReference>
<dbReference type="InterPro" id="IPR008591">
    <property type="entry name" value="GINS_Sld5"/>
</dbReference>
<evidence type="ECO:0000259" key="8">
    <source>
        <dbReference type="Pfam" id="PF16922"/>
    </source>
</evidence>
<dbReference type="GO" id="GO:0006261">
    <property type="term" value="P:DNA-templated DNA replication"/>
    <property type="evidence" value="ECO:0007669"/>
    <property type="project" value="InterPro"/>
</dbReference>
<dbReference type="InterPro" id="IPR031633">
    <property type="entry name" value="SLD5_C"/>
</dbReference>
<comment type="similarity">
    <text evidence="2 6">Belongs to the GINS4/SLD5 family.</text>
</comment>
<dbReference type="GO" id="GO:0005634">
    <property type="term" value="C:nucleus"/>
    <property type="evidence" value="ECO:0000314"/>
    <property type="project" value="WormBase"/>
</dbReference>
<evidence type="ECO:0000256" key="6">
    <source>
        <dbReference type="PIRNR" id="PIRNR007764"/>
    </source>
</evidence>
<keyword evidence="10" id="KW-1185">Reference proteome</keyword>
<evidence type="ECO:0000313" key="9">
    <source>
        <dbReference type="EMBL" id="CAB54336.2"/>
    </source>
</evidence>
<dbReference type="FunFam" id="1.20.58.1030:FF:000011">
    <property type="entry name" value="DNA replication complex GINS protein SLD5"/>
    <property type="match status" value="1"/>
</dbReference>
<dbReference type="Proteomes" id="UP000001940">
    <property type="component" value="Chromosome V"/>
</dbReference>
<keyword evidence="13" id="KW-1267">Proteomics identification</keyword>
<feature type="domain" description="GINS subunit" evidence="7">
    <location>
        <begin position="68"/>
        <end position="143"/>
    </location>
</feature>
<dbReference type="SMR" id="Q9U2W9"/>
<dbReference type="Reactome" id="R-CEL-176974">
    <property type="pathway name" value="Unwinding of DNA"/>
</dbReference>
<dbReference type="InterPro" id="IPR038749">
    <property type="entry name" value="Sld5_GINS_A"/>
</dbReference>
<dbReference type="Gene3D" id="3.40.5.60">
    <property type="match status" value="1"/>
</dbReference>
<dbReference type="OrthoDB" id="338231at2759"/>
<comment type="subcellular location">
    <subcellularLocation>
        <location evidence="1 6">Nucleus</location>
    </subcellularLocation>
</comment>
<dbReference type="InterPro" id="IPR021151">
    <property type="entry name" value="GINS_A"/>
</dbReference>
<evidence type="ECO:0000313" key="10">
    <source>
        <dbReference type="Proteomes" id="UP000001940"/>
    </source>
</evidence>
<dbReference type="Pfam" id="PF05916">
    <property type="entry name" value="Sld5"/>
    <property type="match status" value="1"/>
</dbReference>
<dbReference type="FunFam" id="3.40.5.60:FF:000004">
    <property type="entry name" value="DNA replication complex GINS protein SLD5"/>
    <property type="match status" value="1"/>
</dbReference>
<dbReference type="UCSC" id="Y113G7B.24">
    <property type="organism name" value="c. elegans"/>
</dbReference>
<dbReference type="CDD" id="cd11711">
    <property type="entry name" value="GINS_A_Sld5"/>
    <property type="match status" value="1"/>
</dbReference>
<sequence>MAVTDSATTFLDFDDDEYDEMTTPEEVLRKMTATWQNELCAPCLLPTQMELVEILLDQIQGMEENIGKQTDKMQLRISVHRVELQRIGFITSDYVRCRLQKIESNPHDAIDQHKKRKEEGKSDLLSESEMKFAEEYALAESNLFQKTVLEFMPAALKKMPVPRGDHDDVMVYAKVTSDDVGNVAIPDWQDLNGEVILEMEPESCHLIPFESVHQLVEDGNIQLM</sequence>
<dbReference type="FunCoup" id="Q9U2W9">
    <property type="interactions" value="1969"/>
</dbReference>
<dbReference type="CTD" id="190979"/>
<dbReference type="EMBL" id="BX284605">
    <property type="protein sequence ID" value="CAB54336.2"/>
    <property type="molecule type" value="Genomic_DNA"/>
</dbReference>
<accession>Q9U2W9</accession>
<evidence type="ECO:0000256" key="5">
    <source>
        <dbReference type="ARBA" id="ARBA00023242"/>
    </source>
</evidence>
<dbReference type="KEGG" id="cel:CELE_Y113G7B.24"/>
<dbReference type="GeneID" id="190979"/>
<dbReference type="IntAct" id="Q9U2W9">
    <property type="interactions" value="1"/>
</dbReference>
<dbReference type="Pfam" id="PF16922">
    <property type="entry name" value="SLD5_C"/>
    <property type="match status" value="1"/>
</dbReference>
<protein>
    <recommendedName>
        <fullName evidence="3 6">DNA replication complex GINS protein SLD5</fullName>
    </recommendedName>
</protein>
<evidence type="ECO:0000313" key="11">
    <source>
        <dbReference type="WormBase" id="Y113G7B.24a"/>
    </source>
</evidence>
<dbReference type="PANTHER" id="PTHR21206">
    <property type="entry name" value="SLD5 PROTEIN"/>
    <property type="match status" value="1"/>
</dbReference>
<keyword evidence="12" id="KW-0002">3D-structure</keyword>
<dbReference type="eggNOG" id="KOG3176">
    <property type="taxonomic scope" value="Eukaryota"/>
</dbReference>
<reference evidence="12" key="2">
    <citation type="journal article" date="2023" name="Science">
        <title>DNSN-1 recruits GINS for CMG helicase assembly during DNA replication initiation in &amp;lt;i&amp;gt;Caenorhabditis elegans&amp;lt;/i&amp;gt;.</title>
        <authorList>
            <person name="Xia Y."/>
            <person name="Sonneville R."/>
            <person name="Jenkyn-Bedford M."/>
            <person name="Ji L."/>
            <person name="Alabert C."/>
            <person name="Hong Y."/>
            <person name="Yeeles J.T.P."/>
            <person name="Labib K.P.M."/>
        </authorList>
    </citation>
    <scope>STRUCTURE BY ELECTRON MICROSCOPY (3.75 ANGSTROMS)</scope>
</reference>
<dbReference type="PDB" id="8OUW">
    <property type="method" value="EM"/>
    <property type="resolution" value="3.75 A"/>
    <property type="chains" value="D=1-224"/>
</dbReference>
<dbReference type="OMA" id="VIPEMTD"/>
<evidence type="ECO:0007829" key="13">
    <source>
        <dbReference type="PeptideAtlas" id="Q9U2W9"/>
    </source>
</evidence>
<dbReference type="HOGENOM" id="CLU_071893_3_0_1"/>
<dbReference type="PIR" id="T26448">
    <property type="entry name" value="T26448"/>
</dbReference>
<dbReference type="Bgee" id="WBGene00013768">
    <property type="expression patterns" value="Expressed in embryo and 4 other cell types or tissues"/>
</dbReference>
<dbReference type="WormBase" id="Y113G7B.24a">
    <property type="protein sequence ID" value="CE41172"/>
    <property type="gene ID" value="WBGene00013768"/>
    <property type="gene designation" value="sld-5"/>
</dbReference>
<proteinExistence type="evidence at protein level"/>
<dbReference type="ExpressionAtlas" id="Q9U2W9">
    <property type="expression patterns" value="baseline and differential"/>
</dbReference>
<feature type="domain" description="DNA replication complex GINS protein SLD5 C-terminal" evidence="8">
    <location>
        <begin position="168"/>
        <end position="224"/>
    </location>
</feature>
<dbReference type="AlphaFoldDB" id="Q9U2W9"/>
<gene>
    <name evidence="9 11" type="primary">sld-5</name>
    <name evidence="9" type="ORF">CELE_Y113G7B.24</name>
    <name evidence="11" type="ORF">Y113G7B.24</name>
</gene>
<keyword evidence="4 6" id="KW-0235">DNA replication</keyword>
<dbReference type="SUPFAM" id="SSF160059">
    <property type="entry name" value="PriA/YqbF domain"/>
    <property type="match status" value="1"/>
</dbReference>
<name>Q9U2W9_CAEEL</name>
<dbReference type="RefSeq" id="NP_001256903.1">
    <property type="nucleotide sequence ID" value="NM_001269974.4"/>
</dbReference>
<dbReference type="PIRSF" id="PIRSF007764">
    <property type="entry name" value="Sld5"/>
    <property type="match status" value="1"/>
</dbReference>